<feature type="compositionally biased region" description="Basic and acidic residues" evidence="10">
    <location>
        <begin position="341"/>
        <end position="357"/>
    </location>
</feature>
<dbReference type="PANTHER" id="PTHR23236:SF25">
    <property type="entry name" value="RNA-BINDING PROTEIN 34"/>
    <property type="match status" value="1"/>
</dbReference>
<keyword evidence="6" id="KW-0698">rRNA processing</keyword>
<dbReference type="SUPFAM" id="SSF54928">
    <property type="entry name" value="RNA-binding domain, RBD"/>
    <property type="match status" value="1"/>
</dbReference>
<keyword evidence="8" id="KW-0539">Nucleus</keyword>
<dbReference type="HOGENOM" id="CLU_006468_2_0_1"/>
<dbReference type="PANTHER" id="PTHR23236">
    <property type="entry name" value="EUKARYOTIC TRANSLATION INITIATION FACTOR 4B/4H"/>
    <property type="match status" value="1"/>
</dbReference>
<dbReference type="OrthoDB" id="442677at2759"/>
<dbReference type="EMBL" id="AMGV01000003">
    <property type="protein sequence ID" value="KEF59476.1"/>
    <property type="molecule type" value="Genomic_DNA"/>
</dbReference>
<feature type="compositionally biased region" description="Basic and acidic residues" evidence="10">
    <location>
        <begin position="179"/>
        <end position="197"/>
    </location>
</feature>
<comment type="caution">
    <text evidence="12">The sequence shown here is derived from an EMBL/GenBank/DDBJ whole genome shotgun (WGS) entry which is preliminary data.</text>
</comment>
<proteinExistence type="inferred from homology"/>
<dbReference type="Proteomes" id="UP000027920">
    <property type="component" value="Unassembled WGS sequence"/>
</dbReference>
<evidence type="ECO:0000256" key="1">
    <source>
        <dbReference type="ARBA" id="ARBA00002475"/>
    </source>
</evidence>
<evidence type="ECO:0000313" key="12">
    <source>
        <dbReference type="EMBL" id="KEF59476.1"/>
    </source>
</evidence>
<keyword evidence="5" id="KW-0690">Ribosome biogenesis</keyword>
<evidence type="ECO:0000256" key="9">
    <source>
        <dbReference type="PROSITE-ProRule" id="PRU00176"/>
    </source>
</evidence>
<evidence type="ECO:0000256" key="6">
    <source>
        <dbReference type="ARBA" id="ARBA00022552"/>
    </source>
</evidence>
<dbReference type="SMART" id="SM00360">
    <property type="entry name" value="RRM"/>
    <property type="match status" value="1"/>
</dbReference>
<dbReference type="RefSeq" id="XP_013262066.1">
    <property type="nucleotide sequence ID" value="XM_013406612.1"/>
</dbReference>
<dbReference type="GO" id="GO:0000463">
    <property type="term" value="P:maturation of LSU-rRNA from tricistronic rRNA transcript (SSU-rRNA, 5.8S rRNA, LSU-rRNA)"/>
    <property type="evidence" value="ECO:0007669"/>
    <property type="project" value="TreeGrafter"/>
</dbReference>
<evidence type="ECO:0000256" key="7">
    <source>
        <dbReference type="ARBA" id="ARBA00022884"/>
    </source>
</evidence>
<evidence type="ECO:0000256" key="3">
    <source>
        <dbReference type="ARBA" id="ARBA00007077"/>
    </source>
</evidence>
<feature type="region of interest" description="Disordered" evidence="10">
    <location>
        <begin position="335"/>
        <end position="363"/>
    </location>
</feature>
<dbReference type="InterPro" id="IPR012677">
    <property type="entry name" value="Nucleotide-bd_a/b_plait_sf"/>
</dbReference>
<comment type="subcellular location">
    <subcellularLocation>
        <location evidence="2">Nucleus</location>
        <location evidence="2">Nucleolus</location>
    </subcellularLocation>
</comment>
<evidence type="ECO:0000256" key="8">
    <source>
        <dbReference type="ARBA" id="ARBA00023242"/>
    </source>
</evidence>
<feature type="domain" description="RRM" evidence="11">
    <location>
        <begin position="323"/>
        <end position="427"/>
    </location>
</feature>
<reference evidence="12 13" key="1">
    <citation type="submission" date="2013-03" db="EMBL/GenBank/DDBJ databases">
        <title>The Genome Sequence of Exophiala aquamarina CBS 119918.</title>
        <authorList>
            <consortium name="The Broad Institute Genomics Platform"/>
            <person name="Cuomo C."/>
            <person name="de Hoog S."/>
            <person name="Gorbushina A."/>
            <person name="Walker B."/>
            <person name="Young S.K."/>
            <person name="Zeng Q."/>
            <person name="Gargeya S."/>
            <person name="Fitzgerald M."/>
            <person name="Haas B."/>
            <person name="Abouelleil A."/>
            <person name="Allen A.W."/>
            <person name="Alvarado L."/>
            <person name="Arachchi H.M."/>
            <person name="Berlin A.M."/>
            <person name="Chapman S.B."/>
            <person name="Gainer-Dewar J."/>
            <person name="Goldberg J."/>
            <person name="Griggs A."/>
            <person name="Gujja S."/>
            <person name="Hansen M."/>
            <person name="Howarth C."/>
            <person name="Imamovic A."/>
            <person name="Ireland A."/>
            <person name="Larimer J."/>
            <person name="McCowan C."/>
            <person name="Murphy C."/>
            <person name="Pearson M."/>
            <person name="Poon T.W."/>
            <person name="Priest M."/>
            <person name="Roberts A."/>
            <person name="Saif S."/>
            <person name="Shea T."/>
            <person name="Sisk P."/>
            <person name="Sykes S."/>
            <person name="Wortman J."/>
            <person name="Nusbaum C."/>
            <person name="Birren B."/>
        </authorList>
    </citation>
    <scope>NUCLEOTIDE SEQUENCE [LARGE SCALE GENOMIC DNA]</scope>
    <source>
        <strain evidence="12 13">CBS 119918</strain>
    </source>
</reference>
<dbReference type="AlphaFoldDB" id="A0A072PHX0"/>
<evidence type="ECO:0000256" key="4">
    <source>
        <dbReference type="ARBA" id="ARBA00015520"/>
    </source>
</evidence>
<feature type="compositionally biased region" description="Polar residues" evidence="10">
    <location>
        <begin position="7"/>
        <end position="23"/>
    </location>
</feature>
<dbReference type="GO" id="GO:0019843">
    <property type="term" value="F:rRNA binding"/>
    <property type="evidence" value="ECO:0007669"/>
    <property type="project" value="TreeGrafter"/>
</dbReference>
<feature type="compositionally biased region" description="Low complexity" evidence="10">
    <location>
        <begin position="502"/>
        <end position="511"/>
    </location>
</feature>
<dbReference type="GO" id="GO:0005730">
    <property type="term" value="C:nucleolus"/>
    <property type="evidence" value="ECO:0007669"/>
    <property type="project" value="UniProtKB-SubCell"/>
</dbReference>
<evidence type="ECO:0000313" key="13">
    <source>
        <dbReference type="Proteomes" id="UP000027920"/>
    </source>
</evidence>
<protein>
    <recommendedName>
        <fullName evidence="4">Nucleolar protein 12</fullName>
    </recommendedName>
</protein>
<feature type="region of interest" description="Disordered" evidence="10">
    <location>
        <begin position="1"/>
        <end position="197"/>
    </location>
</feature>
<evidence type="ECO:0000259" key="11">
    <source>
        <dbReference type="PROSITE" id="PS50102"/>
    </source>
</evidence>
<dbReference type="STRING" id="1182545.A0A072PHX0"/>
<evidence type="ECO:0000256" key="10">
    <source>
        <dbReference type="SAM" id="MobiDB-lite"/>
    </source>
</evidence>
<comment type="function">
    <text evidence="1">Involved in pre-25S rRNA processing.</text>
</comment>
<accession>A0A072PHX0</accession>
<organism evidence="12 13">
    <name type="scientific">Exophiala aquamarina CBS 119918</name>
    <dbReference type="NCBI Taxonomy" id="1182545"/>
    <lineage>
        <taxon>Eukaryota</taxon>
        <taxon>Fungi</taxon>
        <taxon>Dikarya</taxon>
        <taxon>Ascomycota</taxon>
        <taxon>Pezizomycotina</taxon>
        <taxon>Eurotiomycetes</taxon>
        <taxon>Chaetothyriomycetidae</taxon>
        <taxon>Chaetothyriales</taxon>
        <taxon>Herpotrichiellaceae</taxon>
        <taxon>Exophiala</taxon>
    </lineage>
</organism>
<dbReference type="Pfam" id="PF00076">
    <property type="entry name" value="RRM_1"/>
    <property type="match status" value="1"/>
</dbReference>
<sequence length="519" mass="56554">MAKSKTSKGQSDSPLPAQITTTKNKFDPALTSLFATSSGPVKLVPKAVAPTKPTTSVSVSSADEDDDHISSSGGDDSDSDEHQSSNSASESEVDQISGSKSDVEAEGRERPRKRRRVANAAAEDLEQSYFRRLGREEEKEQRRRRADRAGLQDSPGGADHTADDQYHPTSASDSDEDSVDGKALDIPQHESLRTVTNDPDKINRTVFLGNVSTEAIKSKHAKRTLARHLRSVLKTPAQGKRPGKLESLRFRSTAYVSGSGPKKATFAKKELMDTTTKSTNAYAVFTTDTAANVVTEKLNGSVVLDRHLRVDSLGHPSIIDHRRCVFVGNLSFVDEETPGENTKDNSQPKRPKGKDPADPEEGLWRTFSKVGKVESVRVVRDQETRVSKGIAYVQFADENAVEAALLLNEKRFPPMLPRKLRIMRAKKMKQKAPSTGLGAKALAKAAFGSGQKRKRPGQSQRATTKGLVFEGHRASSSNTTKGRSAGSKKRQSKRPDTRSSRRGAAFRAAGGKKTQPKRI</sequence>
<dbReference type="Gene3D" id="3.30.70.330">
    <property type="match status" value="2"/>
</dbReference>
<name>A0A072PHX0_9EURO</name>
<dbReference type="CDD" id="cd12670">
    <property type="entry name" value="RRM2_Nop12p_like"/>
    <property type="match status" value="1"/>
</dbReference>
<comment type="similarity">
    <text evidence="3">Belongs to the RRM RBM34 family.</text>
</comment>
<keyword evidence="7 9" id="KW-0694">RNA-binding</keyword>
<dbReference type="InterPro" id="IPR047189">
    <property type="entry name" value="RRM2_Nop12p-like"/>
</dbReference>
<keyword evidence="13" id="KW-1185">Reference proteome</keyword>
<dbReference type="PROSITE" id="PS50102">
    <property type="entry name" value="RRM"/>
    <property type="match status" value="1"/>
</dbReference>
<dbReference type="VEuPathDB" id="FungiDB:A1O9_04320"/>
<dbReference type="InterPro" id="IPR000504">
    <property type="entry name" value="RRM_dom"/>
</dbReference>
<gene>
    <name evidence="12" type="ORF">A1O9_04320</name>
</gene>
<dbReference type="GeneID" id="25279253"/>
<evidence type="ECO:0000256" key="2">
    <source>
        <dbReference type="ARBA" id="ARBA00004604"/>
    </source>
</evidence>
<feature type="region of interest" description="Disordered" evidence="10">
    <location>
        <begin position="446"/>
        <end position="519"/>
    </location>
</feature>
<dbReference type="InterPro" id="IPR035979">
    <property type="entry name" value="RBD_domain_sf"/>
</dbReference>
<evidence type="ECO:0000256" key="5">
    <source>
        <dbReference type="ARBA" id="ARBA00022517"/>
    </source>
</evidence>